<dbReference type="InterPro" id="IPR043519">
    <property type="entry name" value="NT_sf"/>
</dbReference>
<dbReference type="Proteomes" id="UP000636949">
    <property type="component" value="Unassembled WGS sequence"/>
</dbReference>
<evidence type="ECO:0000313" key="3">
    <source>
        <dbReference type="Proteomes" id="UP000636949"/>
    </source>
</evidence>
<accession>A0A8J2Z3L5</accession>
<protein>
    <recommendedName>
        <fullName evidence="1">Polymerase beta nucleotidyltransferase domain-containing protein</fullName>
    </recommendedName>
</protein>
<gene>
    <name evidence="2" type="ORF">GCM10010995_09530</name>
</gene>
<proteinExistence type="predicted"/>
<dbReference type="AlphaFoldDB" id="A0A8J2Z3L5"/>
<dbReference type="SUPFAM" id="SSF81301">
    <property type="entry name" value="Nucleotidyltransferase"/>
    <property type="match status" value="1"/>
</dbReference>
<keyword evidence="3" id="KW-1185">Reference proteome</keyword>
<feature type="domain" description="Polymerase beta nucleotidyltransferase" evidence="1">
    <location>
        <begin position="24"/>
        <end position="98"/>
    </location>
</feature>
<dbReference type="RefSeq" id="WP_117001892.1">
    <property type="nucleotide sequence ID" value="NZ_BMJS01000007.1"/>
</dbReference>
<name>A0A8J2Z3L5_9GAMM</name>
<organism evidence="2 3">
    <name type="scientific">Cysteiniphilum litorale</name>
    <dbReference type="NCBI Taxonomy" id="2056700"/>
    <lineage>
        <taxon>Bacteria</taxon>
        <taxon>Pseudomonadati</taxon>
        <taxon>Pseudomonadota</taxon>
        <taxon>Gammaproteobacteria</taxon>
        <taxon>Thiotrichales</taxon>
        <taxon>Fastidiosibacteraceae</taxon>
        <taxon>Cysteiniphilum</taxon>
    </lineage>
</organism>
<evidence type="ECO:0000313" key="2">
    <source>
        <dbReference type="EMBL" id="GGF94372.1"/>
    </source>
</evidence>
<dbReference type="CDD" id="cd05403">
    <property type="entry name" value="NT_KNTase_like"/>
    <property type="match status" value="1"/>
</dbReference>
<comment type="caution">
    <text evidence="2">The sequence shown here is derived from an EMBL/GenBank/DDBJ whole genome shotgun (WGS) entry which is preliminary data.</text>
</comment>
<dbReference type="EMBL" id="BMJS01000007">
    <property type="protein sequence ID" value="GGF94372.1"/>
    <property type="molecule type" value="Genomic_DNA"/>
</dbReference>
<sequence>MRLSERMKSVLKKAVSQSFGEVPVYLFGSRANHSLSGGDIDLAIDVEMDKEQFWQCKVKFKTALLQMSFDQTEVDVVPYHSKDKLLSDEIYRTAVRLF</sequence>
<dbReference type="Gene3D" id="3.30.460.10">
    <property type="entry name" value="Beta Polymerase, domain 2"/>
    <property type="match status" value="1"/>
</dbReference>
<dbReference type="InterPro" id="IPR041633">
    <property type="entry name" value="Polbeta"/>
</dbReference>
<evidence type="ECO:0000259" key="1">
    <source>
        <dbReference type="Pfam" id="PF18765"/>
    </source>
</evidence>
<dbReference type="Pfam" id="PF18765">
    <property type="entry name" value="Polbeta"/>
    <property type="match status" value="1"/>
</dbReference>
<reference evidence="2" key="2">
    <citation type="submission" date="2020-09" db="EMBL/GenBank/DDBJ databases">
        <authorList>
            <person name="Sun Q."/>
            <person name="Zhou Y."/>
        </authorList>
    </citation>
    <scope>NUCLEOTIDE SEQUENCE</scope>
    <source>
        <strain evidence="2">CGMCC 1.15758</strain>
    </source>
</reference>
<reference evidence="2" key="1">
    <citation type="journal article" date="2014" name="Int. J. Syst. Evol. Microbiol.">
        <title>Complete genome sequence of Corynebacterium casei LMG S-19264T (=DSM 44701T), isolated from a smear-ripened cheese.</title>
        <authorList>
            <consortium name="US DOE Joint Genome Institute (JGI-PGF)"/>
            <person name="Walter F."/>
            <person name="Albersmeier A."/>
            <person name="Kalinowski J."/>
            <person name="Ruckert C."/>
        </authorList>
    </citation>
    <scope>NUCLEOTIDE SEQUENCE</scope>
    <source>
        <strain evidence="2">CGMCC 1.15758</strain>
    </source>
</reference>
<dbReference type="OrthoDB" id="14556at2"/>